<accession>A0ABW3VL30</accession>
<sequence length="438" mass="43511">MGSSRAIVAVSTVAVGLGTAPAFLFGFLGPVLQDDLGLSRTRIGLLVGLMFGLTGIGCLLAGRVTERIGARWTVVLSTVLLVVALCAPLLSPGYPALVGCALVSGVAYALANVGTNVSVTAALPVARHAVGLAVKTAGVPGAVAVTSFVVPGLGAAYGWQPVLLWSVPVVVAVGVLAAAVLPDARGRITPALDTTTADDPPPSPADLHERHIGATPLHERDVRADSGGRLPSGFWRFTLAATLLIGGSQAIYSWAVPFLHEGAGATLPVAGVLTAVASLVALAPMIGAARLADRLGTTRRLPLAAALCATLAVAEVVLATGWGLAAAAVALVVATGAQLGAVSLMHASVVAAAPHAVGRGSGAAMAGFYLGALFAAPLFGLLVDVTGGYPVAWVSGAVLTTAAAACFLWCRGVGRRPTAPDGPVTTGPASPPTARPAH</sequence>
<protein>
    <submittedName>
        <fullName evidence="8">Nitrate/nitrite transporter</fullName>
    </submittedName>
</protein>
<dbReference type="Proteomes" id="UP001597182">
    <property type="component" value="Unassembled WGS sequence"/>
</dbReference>
<feature type="transmembrane region" description="Helical" evidence="6">
    <location>
        <begin position="162"/>
        <end position="181"/>
    </location>
</feature>
<dbReference type="SUPFAM" id="SSF103473">
    <property type="entry name" value="MFS general substrate transporter"/>
    <property type="match status" value="1"/>
</dbReference>
<organism evidence="8 9">
    <name type="scientific">Pseudonocardia benzenivorans</name>
    <dbReference type="NCBI Taxonomy" id="228005"/>
    <lineage>
        <taxon>Bacteria</taxon>
        <taxon>Bacillati</taxon>
        <taxon>Actinomycetota</taxon>
        <taxon>Actinomycetes</taxon>
        <taxon>Pseudonocardiales</taxon>
        <taxon>Pseudonocardiaceae</taxon>
        <taxon>Pseudonocardia</taxon>
    </lineage>
</organism>
<feature type="transmembrane region" description="Helical" evidence="6">
    <location>
        <begin position="363"/>
        <end position="383"/>
    </location>
</feature>
<comment type="subcellular location">
    <subcellularLocation>
        <location evidence="1">Cell membrane</location>
        <topology evidence="1">Multi-pass membrane protein</topology>
    </subcellularLocation>
</comment>
<dbReference type="InterPro" id="IPR036259">
    <property type="entry name" value="MFS_trans_sf"/>
</dbReference>
<evidence type="ECO:0000313" key="9">
    <source>
        <dbReference type="Proteomes" id="UP001597182"/>
    </source>
</evidence>
<feature type="transmembrane region" description="Helical" evidence="6">
    <location>
        <begin position="69"/>
        <end position="90"/>
    </location>
</feature>
<evidence type="ECO:0000256" key="5">
    <source>
        <dbReference type="SAM" id="MobiDB-lite"/>
    </source>
</evidence>
<proteinExistence type="predicted"/>
<keyword evidence="9" id="KW-1185">Reference proteome</keyword>
<keyword evidence="3 6" id="KW-1133">Transmembrane helix</keyword>
<feature type="compositionally biased region" description="Pro residues" evidence="5">
    <location>
        <begin position="429"/>
        <end position="438"/>
    </location>
</feature>
<dbReference type="PANTHER" id="PTHR23527:SF1">
    <property type="entry name" value="BLL3282 PROTEIN"/>
    <property type="match status" value="1"/>
</dbReference>
<evidence type="ECO:0000256" key="3">
    <source>
        <dbReference type="ARBA" id="ARBA00022989"/>
    </source>
</evidence>
<dbReference type="EMBL" id="JBHTMB010000164">
    <property type="protein sequence ID" value="MFD1235480.1"/>
    <property type="molecule type" value="Genomic_DNA"/>
</dbReference>
<evidence type="ECO:0000256" key="4">
    <source>
        <dbReference type="ARBA" id="ARBA00023136"/>
    </source>
</evidence>
<dbReference type="RefSeq" id="WP_013674714.1">
    <property type="nucleotide sequence ID" value="NZ_BAABKS010000005.1"/>
</dbReference>
<feature type="domain" description="Major facilitator superfamily (MFS) profile" evidence="7">
    <location>
        <begin position="4"/>
        <end position="414"/>
    </location>
</feature>
<reference evidence="9" key="1">
    <citation type="journal article" date="2019" name="Int. J. Syst. Evol. Microbiol.">
        <title>The Global Catalogue of Microorganisms (GCM) 10K type strain sequencing project: providing services to taxonomists for standard genome sequencing and annotation.</title>
        <authorList>
            <consortium name="The Broad Institute Genomics Platform"/>
            <consortium name="The Broad Institute Genome Sequencing Center for Infectious Disease"/>
            <person name="Wu L."/>
            <person name="Ma J."/>
        </authorList>
    </citation>
    <scope>NUCLEOTIDE SEQUENCE [LARGE SCALE GENOMIC DNA]</scope>
    <source>
        <strain evidence="9">CCUG 49018</strain>
    </source>
</reference>
<dbReference type="PANTHER" id="PTHR23527">
    <property type="entry name" value="BLL3282 PROTEIN"/>
    <property type="match status" value="1"/>
</dbReference>
<evidence type="ECO:0000256" key="2">
    <source>
        <dbReference type="ARBA" id="ARBA00022692"/>
    </source>
</evidence>
<feature type="region of interest" description="Disordered" evidence="5">
    <location>
        <begin position="419"/>
        <end position="438"/>
    </location>
</feature>
<dbReference type="Gene3D" id="1.20.1250.20">
    <property type="entry name" value="MFS general substrate transporter like domains"/>
    <property type="match status" value="2"/>
</dbReference>
<dbReference type="Pfam" id="PF07690">
    <property type="entry name" value="MFS_1"/>
    <property type="match status" value="1"/>
</dbReference>
<gene>
    <name evidence="8" type="ORF">ACFQ34_19505</name>
</gene>
<feature type="transmembrane region" description="Helical" evidence="6">
    <location>
        <begin position="129"/>
        <end position="150"/>
    </location>
</feature>
<feature type="transmembrane region" description="Helical" evidence="6">
    <location>
        <begin position="43"/>
        <end position="62"/>
    </location>
</feature>
<feature type="transmembrane region" description="Helical" evidence="6">
    <location>
        <begin position="328"/>
        <end position="351"/>
    </location>
</feature>
<feature type="transmembrane region" description="Helical" evidence="6">
    <location>
        <begin position="267"/>
        <end position="289"/>
    </location>
</feature>
<keyword evidence="4 6" id="KW-0472">Membrane</keyword>
<evidence type="ECO:0000313" key="8">
    <source>
        <dbReference type="EMBL" id="MFD1235480.1"/>
    </source>
</evidence>
<dbReference type="InterPro" id="IPR052952">
    <property type="entry name" value="MFS-Transporter"/>
</dbReference>
<dbReference type="PROSITE" id="PS50850">
    <property type="entry name" value="MFS"/>
    <property type="match status" value="1"/>
</dbReference>
<evidence type="ECO:0000259" key="7">
    <source>
        <dbReference type="PROSITE" id="PS50850"/>
    </source>
</evidence>
<feature type="transmembrane region" description="Helical" evidence="6">
    <location>
        <begin position="96"/>
        <end position="117"/>
    </location>
</feature>
<evidence type="ECO:0000256" key="6">
    <source>
        <dbReference type="SAM" id="Phobius"/>
    </source>
</evidence>
<keyword evidence="2 6" id="KW-0812">Transmembrane</keyword>
<comment type="caution">
    <text evidence="8">The sequence shown here is derived from an EMBL/GenBank/DDBJ whole genome shotgun (WGS) entry which is preliminary data.</text>
</comment>
<feature type="transmembrane region" description="Helical" evidence="6">
    <location>
        <begin position="389"/>
        <end position="410"/>
    </location>
</feature>
<feature type="transmembrane region" description="Helical" evidence="6">
    <location>
        <begin position="233"/>
        <end position="255"/>
    </location>
</feature>
<feature type="transmembrane region" description="Helical" evidence="6">
    <location>
        <begin position="7"/>
        <end position="31"/>
    </location>
</feature>
<dbReference type="InterPro" id="IPR020846">
    <property type="entry name" value="MFS_dom"/>
</dbReference>
<feature type="transmembrane region" description="Helical" evidence="6">
    <location>
        <begin position="301"/>
        <end position="322"/>
    </location>
</feature>
<dbReference type="InterPro" id="IPR011701">
    <property type="entry name" value="MFS"/>
</dbReference>
<evidence type="ECO:0000256" key="1">
    <source>
        <dbReference type="ARBA" id="ARBA00004651"/>
    </source>
</evidence>
<name>A0ABW3VL30_9PSEU</name>